<comment type="caution">
    <text evidence="1">The sequence shown here is derived from an EMBL/GenBank/DDBJ whole genome shotgun (WGS) entry which is preliminary data.</text>
</comment>
<sequence>MDKMQQLESLVENYAKKCLAYYLTFEMGERRLPQEVRLKIRKQYGSEKFLPVIDWKAYFDPAFIDSDALDDLISAYLKGKGYDKESFVLPKDRLKNFIWNSSRERGRGILERETAA</sequence>
<evidence type="ECO:0000313" key="1">
    <source>
        <dbReference type="EMBL" id="HED09625.1"/>
    </source>
</evidence>
<protein>
    <submittedName>
        <fullName evidence="1">Uncharacterized protein</fullName>
    </submittedName>
</protein>
<dbReference type="EMBL" id="DRLD01000076">
    <property type="protein sequence ID" value="HED09625.1"/>
    <property type="molecule type" value="Genomic_DNA"/>
</dbReference>
<reference evidence="1" key="1">
    <citation type="journal article" date="2020" name="mSystems">
        <title>Genome- and Community-Level Interaction Insights into Carbon Utilization and Element Cycling Functions of Hydrothermarchaeota in Hydrothermal Sediment.</title>
        <authorList>
            <person name="Zhou Z."/>
            <person name="Liu Y."/>
            <person name="Xu W."/>
            <person name="Pan J."/>
            <person name="Luo Z.H."/>
            <person name="Li M."/>
        </authorList>
    </citation>
    <scope>NUCLEOTIDE SEQUENCE [LARGE SCALE GENOMIC DNA]</scope>
    <source>
        <strain evidence="1">HyVt-456</strain>
    </source>
</reference>
<gene>
    <name evidence="1" type="ORF">ENJ10_02970</name>
</gene>
<name>A0A7V1LKD6_CALAY</name>
<proteinExistence type="predicted"/>
<dbReference type="AlphaFoldDB" id="A0A7V1LKD6"/>
<organism evidence="1">
    <name type="scientific">Caldithrix abyssi</name>
    <dbReference type="NCBI Taxonomy" id="187145"/>
    <lineage>
        <taxon>Bacteria</taxon>
        <taxon>Pseudomonadati</taxon>
        <taxon>Calditrichota</taxon>
        <taxon>Calditrichia</taxon>
        <taxon>Calditrichales</taxon>
        <taxon>Calditrichaceae</taxon>
        <taxon>Caldithrix</taxon>
    </lineage>
</organism>
<accession>A0A7V1LKD6</accession>
<dbReference type="Proteomes" id="UP000886005">
    <property type="component" value="Unassembled WGS sequence"/>
</dbReference>